<dbReference type="STRING" id="1507870.A0A1V8S9C6"/>
<gene>
    <name evidence="3" type="ORF">B0A48_17965</name>
</gene>
<dbReference type="Proteomes" id="UP000192596">
    <property type="component" value="Unassembled WGS sequence"/>
</dbReference>
<proteinExistence type="predicted"/>
<feature type="domain" description="DUF7726" evidence="2">
    <location>
        <begin position="119"/>
        <end position="201"/>
    </location>
</feature>
<dbReference type="Pfam" id="PF24852">
    <property type="entry name" value="DUF7726"/>
    <property type="match status" value="2"/>
</dbReference>
<protein>
    <recommendedName>
        <fullName evidence="2">DUF7726 domain-containing protein</fullName>
    </recommendedName>
</protein>
<dbReference type="InParanoid" id="A0A1V8S9C6"/>
<dbReference type="PANTHER" id="PTHR42339:SF1">
    <property type="entry name" value="HISTONE H1"/>
    <property type="match status" value="1"/>
</dbReference>
<dbReference type="AlphaFoldDB" id="A0A1V8S9C6"/>
<dbReference type="InterPro" id="IPR056143">
    <property type="entry name" value="DUF7726"/>
</dbReference>
<reference evidence="4" key="1">
    <citation type="submission" date="2017-03" db="EMBL/GenBank/DDBJ databases">
        <title>Genomes of endolithic fungi from Antarctica.</title>
        <authorList>
            <person name="Coleine C."/>
            <person name="Masonjones S."/>
            <person name="Stajich J.E."/>
        </authorList>
    </citation>
    <scope>NUCLEOTIDE SEQUENCE [LARGE SCALE GENOMIC DNA]</scope>
    <source>
        <strain evidence="4">CCFEE 5527</strain>
    </source>
</reference>
<evidence type="ECO:0000313" key="4">
    <source>
        <dbReference type="Proteomes" id="UP000192596"/>
    </source>
</evidence>
<dbReference type="EMBL" id="NAJO01000079">
    <property type="protein sequence ID" value="OQN95775.1"/>
    <property type="molecule type" value="Genomic_DNA"/>
</dbReference>
<keyword evidence="4" id="KW-1185">Reference proteome</keyword>
<name>A0A1V8S9C6_9PEZI</name>
<organism evidence="3 4">
    <name type="scientific">Cryoendolithus antarcticus</name>
    <dbReference type="NCBI Taxonomy" id="1507870"/>
    <lineage>
        <taxon>Eukaryota</taxon>
        <taxon>Fungi</taxon>
        <taxon>Dikarya</taxon>
        <taxon>Ascomycota</taxon>
        <taxon>Pezizomycotina</taxon>
        <taxon>Dothideomycetes</taxon>
        <taxon>Dothideomycetidae</taxon>
        <taxon>Cladosporiales</taxon>
        <taxon>Cladosporiaceae</taxon>
        <taxon>Cryoendolithus</taxon>
    </lineage>
</organism>
<sequence length="306" mass="34194">MATIDLDDAMIDQNADQVRRKLRRITDNKEMTVKALCETLQVSSTSYSNFMRQSGSTKGTQSDVFMNAWECLTKRATVGVKLPVAKKAKNAESDSRTAKGKANTSISEVHLDGEERDAVPVYMTCDAVRRQITVHLQKTGTSQAQFCRDLSAQLHAESVAAIKPNALTTFRGKKGANGGATSKVFYAAYVLFEKQRMAEGKAKSKMRQELKEVWGAKGMDRDHDASTGYWMHTSERMDIDKYGRIYETDCGGGIFVTCPESGQPVIDKYGRVEILQEGTYITPAIRRKIWNYIPEDAEAFCKKWAP</sequence>
<accession>A0A1V8S9C6</accession>
<evidence type="ECO:0000256" key="1">
    <source>
        <dbReference type="SAM" id="MobiDB-lite"/>
    </source>
</evidence>
<evidence type="ECO:0000259" key="2">
    <source>
        <dbReference type="Pfam" id="PF24852"/>
    </source>
</evidence>
<dbReference type="OrthoDB" id="2592504at2759"/>
<comment type="caution">
    <text evidence="3">The sequence shown here is derived from an EMBL/GenBank/DDBJ whole genome shotgun (WGS) entry which is preliminary data.</text>
</comment>
<dbReference type="PANTHER" id="PTHR42339">
    <property type="entry name" value="HISTONE H1"/>
    <property type="match status" value="1"/>
</dbReference>
<evidence type="ECO:0000313" key="3">
    <source>
        <dbReference type="EMBL" id="OQN95775.1"/>
    </source>
</evidence>
<feature type="domain" description="DUF7726" evidence="2">
    <location>
        <begin position="10"/>
        <end position="81"/>
    </location>
</feature>
<feature type="region of interest" description="Disordered" evidence="1">
    <location>
        <begin position="88"/>
        <end position="107"/>
    </location>
</feature>